<feature type="transmembrane region" description="Helical" evidence="7">
    <location>
        <begin position="252"/>
        <end position="273"/>
    </location>
</feature>
<protein>
    <submittedName>
        <fullName evidence="9">HAD-IC family P-type ATPase</fullName>
    </submittedName>
</protein>
<feature type="domain" description="P-type ATPase A" evidence="8">
    <location>
        <begin position="98"/>
        <end position="193"/>
    </location>
</feature>
<organism evidence="9 10">
    <name type="scientific">Actinomycetospora lemnae</name>
    <dbReference type="NCBI Taxonomy" id="3019891"/>
    <lineage>
        <taxon>Bacteria</taxon>
        <taxon>Bacillati</taxon>
        <taxon>Actinomycetota</taxon>
        <taxon>Actinomycetes</taxon>
        <taxon>Pseudonocardiales</taxon>
        <taxon>Pseudonocardiaceae</taxon>
        <taxon>Actinomycetospora</taxon>
    </lineage>
</organism>
<dbReference type="SUPFAM" id="SSF81665">
    <property type="entry name" value="Calcium ATPase, transmembrane domain M"/>
    <property type="match status" value="1"/>
</dbReference>
<dbReference type="InterPro" id="IPR018303">
    <property type="entry name" value="ATPase_P-typ_P_site"/>
</dbReference>
<evidence type="ECO:0000256" key="7">
    <source>
        <dbReference type="SAM" id="Phobius"/>
    </source>
</evidence>
<comment type="subcellular location">
    <subcellularLocation>
        <location evidence="1">Cell membrane</location>
        <topology evidence="1">Multi-pass membrane protein</topology>
    </subcellularLocation>
</comment>
<feature type="transmembrane region" description="Helical" evidence="7">
    <location>
        <begin position="609"/>
        <end position="633"/>
    </location>
</feature>
<feature type="transmembrane region" description="Helical" evidence="7">
    <location>
        <begin position="733"/>
        <end position="755"/>
    </location>
</feature>
<dbReference type="InterPro" id="IPR059000">
    <property type="entry name" value="ATPase_P-type_domA"/>
</dbReference>
<keyword evidence="5 7" id="KW-0472">Membrane</keyword>
<feature type="compositionally biased region" description="Basic and acidic residues" evidence="6">
    <location>
        <begin position="10"/>
        <end position="22"/>
    </location>
</feature>
<evidence type="ECO:0000256" key="6">
    <source>
        <dbReference type="SAM" id="MobiDB-lite"/>
    </source>
</evidence>
<evidence type="ECO:0000313" key="10">
    <source>
        <dbReference type="Proteomes" id="UP001300763"/>
    </source>
</evidence>
<feature type="transmembrane region" description="Helical" evidence="7">
    <location>
        <begin position="670"/>
        <end position="693"/>
    </location>
</feature>
<evidence type="ECO:0000256" key="5">
    <source>
        <dbReference type="ARBA" id="ARBA00023136"/>
    </source>
</evidence>
<name>A0ABT5SPA0_9PSEU</name>
<dbReference type="EMBL" id="JAQZAO010000001">
    <property type="protein sequence ID" value="MDD7963976.1"/>
    <property type="molecule type" value="Genomic_DNA"/>
</dbReference>
<feature type="transmembrane region" description="Helical" evidence="7">
    <location>
        <begin position="42"/>
        <end position="60"/>
    </location>
</feature>
<feature type="transmembrane region" description="Helical" evidence="7">
    <location>
        <begin position="775"/>
        <end position="794"/>
    </location>
</feature>
<feature type="transmembrane region" description="Helical" evidence="7">
    <location>
        <begin position="806"/>
        <end position="825"/>
    </location>
</feature>
<dbReference type="InterPro" id="IPR036412">
    <property type="entry name" value="HAD-like_sf"/>
</dbReference>
<feature type="region of interest" description="Disordered" evidence="6">
    <location>
        <begin position="1"/>
        <end position="31"/>
    </location>
</feature>
<evidence type="ECO:0000256" key="3">
    <source>
        <dbReference type="ARBA" id="ARBA00022967"/>
    </source>
</evidence>
<evidence type="ECO:0000256" key="2">
    <source>
        <dbReference type="ARBA" id="ARBA00022692"/>
    </source>
</evidence>
<feature type="transmembrane region" description="Helical" evidence="7">
    <location>
        <begin position="212"/>
        <end position="232"/>
    </location>
</feature>
<dbReference type="InterPro" id="IPR044492">
    <property type="entry name" value="P_typ_ATPase_HD_dom"/>
</dbReference>
<dbReference type="SFLD" id="SFLDS00003">
    <property type="entry name" value="Haloacid_Dehalogenase"/>
    <property type="match status" value="1"/>
</dbReference>
<dbReference type="Pfam" id="PF00702">
    <property type="entry name" value="Hydrolase"/>
    <property type="match status" value="1"/>
</dbReference>
<dbReference type="SFLD" id="SFLDG00002">
    <property type="entry name" value="C1.7:_P-type_atpase_like"/>
    <property type="match status" value="1"/>
</dbReference>
<dbReference type="InterPro" id="IPR023299">
    <property type="entry name" value="ATPase_P-typ_cyto_dom_N"/>
</dbReference>
<comment type="caution">
    <text evidence="9">The sequence shown here is derived from an EMBL/GenBank/DDBJ whole genome shotgun (WGS) entry which is preliminary data.</text>
</comment>
<dbReference type="PRINTS" id="PR00120">
    <property type="entry name" value="HATPASE"/>
</dbReference>
<dbReference type="Gene3D" id="1.20.1110.10">
    <property type="entry name" value="Calcium-transporting ATPase, transmembrane domain"/>
    <property type="match status" value="1"/>
</dbReference>
<sequence>MTTATVEGLSETRARELAREGRANTPVSGSGRTTGRILRTTVFSFYNNTLFVIGFALLALGRYSDALVSVGLGIINAALAAVQELRAKRQLDRLQLLAREPVTVVRDGEDRTVAPAEVVVGDLLRLRGGEQIVVDGPLVSGHVEADESLLTGESDPIAKALGDPLLSGSSVVGGEGLQRAEAVGADSHAGRLTLAARADTTVLTPLQWRIELVVRLLILLVVLMSGAILAQAALEGSTVLRFVQTSAVLSGLVPYGLFFLIAVAYTVGAARIAGRGALVQRTNAVEAVSRVDVVCTDKTGTLTSGRLALVEVVPDGRETELDGARPVEEREAGARALLGTFARSVANTNATTAALAGDATLPGEAVDVVDEVEFRSSLRWSGITLADGTSLVLGAPSTLRAALADPALAAPDAVRRRTDEGLRVLVLARAEGPLRDADDQPRLPRLHGVARVALADELRDGVTDVLAHLDEEGVAVKVISGDDPDTVAALARRAGLAGPAIAGPQLAALPGDAFDEAVDTHSVFGRIAPEQKEQIVTSLSRRGHQVAMVGDGVNDARALKSAQVGVAMRSGSSVTRDVADIVLLDDSFTTLPPARTEGRRIIAGVGISMYLFLARVATQMLVILTVTLLGLGFPYTPTQVGLTLFTVGLPTFFLTMWARPAPPAEDLLVSLARFVIPVGVLTAGFGTAVYAYLYQLVTTGLTTYRDTLGTELWEQYTGLPATDPDFVTAAATLGAQSGLSVFVSTSALVLILLLAPPHRIFAAWAPVTDDRRPTWLALALFAAFAVVLLIPATQEYFGLTAPDPPVVEAAGVAIVAWFAVLSLVLRHRVLERVLGLHPRPTVAA</sequence>
<dbReference type="NCBIfam" id="TIGR01494">
    <property type="entry name" value="ATPase_P-type"/>
    <property type="match status" value="2"/>
</dbReference>
<feature type="transmembrane region" description="Helical" evidence="7">
    <location>
        <begin position="639"/>
        <end position="658"/>
    </location>
</feature>
<dbReference type="InterPro" id="IPR023298">
    <property type="entry name" value="ATPase_P-typ_TM_dom_sf"/>
</dbReference>
<keyword evidence="3" id="KW-1278">Translocase</keyword>
<dbReference type="PRINTS" id="PR00119">
    <property type="entry name" value="CATATPASE"/>
</dbReference>
<keyword evidence="4 7" id="KW-1133">Transmembrane helix</keyword>
<accession>A0ABT5SPA0</accession>
<dbReference type="RefSeq" id="WP_274198528.1">
    <property type="nucleotide sequence ID" value="NZ_JAQZAO010000001.1"/>
</dbReference>
<dbReference type="InterPro" id="IPR001757">
    <property type="entry name" value="P_typ_ATPase"/>
</dbReference>
<proteinExistence type="predicted"/>
<dbReference type="SUPFAM" id="SSF81653">
    <property type="entry name" value="Calcium ATPase, transduction domain A"/>
    <property type="match status" value="1"/>
</dbReference>
<dbReference type="PANTHER" id="PTHR42861">
    <property type="entry name" value="CALCIUM-TRANSPORTING ATPASE"/>
    <property type="match status" value="1"/>
</dbReference>
<evidence type="ECO:0000256" key="4">
    <source>
        <dbReference type="ARBA" id="ARBA00022989"/>
    </source>
</evidence>
<dbReference type="SUPFAM" id="SSF56784">
    <property type="entry name" value="HAD-like"/>
    <property type="match status" value="1"/>
</dbReference>
<dbReference type="SFLD" id="SFLDF00027">
    <property type="entry name" value="p-type_atpase"/>
    <property type="match status" value="1"/>
</dbReference>
<evidence type="ECO:0000259" key="8">
    <source>
        <dbReference type="Pfam" id="PF00122"/>
    </source>
</evidence>
<keyword evidence="2 7" id="KW-0812">Transmembrane</keyword>
<dbReference type="InterPro" id="IPR008250">
    <property type="entry name" value="ATPase_P-typ_transduc_dom_A_sf"/>
</dbReference>
<dbReference type="Proteomes" id="UP001300763">
    <property type="component" value="Unassembled WGS sequence"/>
</dbReference>
<gene>
    <name evidence="9" type="ORF">PGB27_01325</name>
</gene>
<dbReference type="InterPro" id="IPR023214">
    <property type="entry name" value="HAD_sf"/>
</dbReference>
<dbReference type="Gene3D" id="3.40.50.1000">
    <property type="entry name" value="HAD superfamily/HAD-like"/>
    <property type="match status" value="1"/>
</dbReference>
<keyword evidence="10" id="KW-1185">Reference proteome</keyword>
<evidence type="ECO:0000256" key="1">
    <source>
        <dbReference type="ARBA" id="ARBA00004651"/>
    </source>
</evidence>
<dbReference type="PROSITE" id="PS00154">
    <property type="entry name" value="ATPASE_E1_E2"/>
    <property type="match status" value="1"/>
</dbReference>
<dbReference type="Gene3D" id="3.40.1110.10">
    <property type="entry name" value="Calcium-transporting ATPase, cytoplasmic domain N"/>
    <property type="match status" value="1"/>
</dbReference>
<evidence type="ECO:0000313" key="9">
    <source>
        <dbReference type="EMBL" id="MDD7963976.1"/>
    </source>
</evidence>
<feature type="transmembrane region" description="Helical" evidence="7">
    <location>
        <begin position="66"/>
        <end position="85"/>
    </location>
</feature>
<reference evidence="9 10" key="1">
    <citation type="submission" date="2023-02" db="EMBL/GenBank/DDBJ databases">
        <title>Genome sequencing required for Actinomycetospora new species description.</title>
        <authorList>
            <person name="Saimee Y."/>
            <person name="Duangmal K."/>
        </authorList>
    </citation>
    <scope>NUCLEOTIDE SEQUENCE [LARGE SCALE GENOMIC DNA]</scope>
    <source>
        <strain evidence="9 10">DW7H6</strain>
    </source>
</reference>
<dbReference type="Pfam" id="PF00122">
    <property type="entry name" value="E1-E2_ATPase"/>
    <property type="match status" value="1"/>
</dbReference>
<dbReference type="Gene3D" id="2.70.150.10">
    <property type="entry name" value="Calcium-transporting ATPase, cytoplasmic transduction domain A"/>
    <property type="match status" value="1"/>
</dbReference>